<keyword evidence="1" id="KW-0732">Signal</keyword>
<proteinExistence type="predicted"/>
<dbReference type="Proteomes" id="UP000323188">
    <property type="component" value="Unassembled WGS sequence"/>
</dbReference>
<dbReference type="EMBL" id="VUOE01000002">
    <property type="protein sequence ID" value="KAA2217472.1"/>
    <property type="molecule type" value="Genomic_DNA"/>
</dbReference>
<evidence type="ECO:0000313" key="4">
    <source>
        <dbReference type="Proteomes" id="UP000323188"/>
    </source>
</evidence>
<evidence type="ECO:0000313" key="3">
    <source>
        <dbReference type="EMBL" id="KAA2217472.1"/>
    </source>
</evidence>
<comment type="caution">
    <text evidence="3">The sequence shown here is derived from an EMBL/GenBank/DDBJ whole genome shotgun (WGS) entry which is preliminary data.</text>
</comment>
<dbReference type="Pfam" id="PF18962">
    <property type="entry name" value="Por_Secre_tail"/>
    <property type="match status" value="1"/>
</dbReference>
<name>A0A5B2TSE2_9FLAO</name>
<reference evidence="3 4" key="1">
    <citation type="submission" date="2019-09" db="EMBL/GenBank/DDBJ databases">
        <authorList>
            <person name="Khan S.A."/>
            <person name="Jeon C.O."/>
            <person name="Chun B.H."/>
            <person name="Jeong S.E."/>
        </authorList>
    </citation>
    <scope>NUCLEOTIDE SEQUENCE [LARGE SCALE GENOMIC DNA]</scope>
    <source>
        <strain evidence="3 4">KCTC 42508</strain>
    </source>
</reference>
<dbReference type="InterPro" id="IPR026444">
    <property type="entry name" value="Secre_tail"/>
</dbReference>
<protein>
    <submittedName>
        <fullName evidence="3">T9SS type A sorting domain-containing protein</fullName>
    </submittedName>
</protein>
<organism evidence="3 4">
    <name type="scientific">Maribacter flavus</name>
    <dbReference type="NCBI Taxonomy" id="1658664"/>
    <lineage>
        <taxon>Bacteria</taxon>
        <taxon>Pseudomonadati</taxon>
        <taxon>Bacteroidota</taxon>
        <taxon>Flavobacteriia</taxon>
        <taxon>Flavobacteriales</taxon>
        <taxon>Flavobacteriaceae</taxon>
        <taxon>Maribacter</taxon>
    </lineage>
</organism>
<dbReference type="NCBIfam" id="TIGR04183">
    <property type="entry name" value="Por_Secre_tail"/>
    <property type="match status" value="1"/>
</dbReference>
<gene>
    <name evidence="3" type="ORF">F0361_16155</name>
</gene>
<feature type="domain" description="Secretion system C-terminal sorting" evidence="2">
    <location>
        <begin position="71"/>
        <end position="147"/>
    </location>
</feature>
<feature type="non-terminal residue" evidence="3">
    <location>
        <position position="1"/>
    </location>
</feature>
<evidence type="ECO:0000256" key="1">
    <source>
        <dbReference type="ARBA" id="ARBA00022729"/>
    </source>
</evidence>
<evidence type="ECO:0000259" key="2">
    <source>
        <dbReference type="Pfam" id="PF18962"/>
    </source>
</evidence>
<dbReference type="RefSeq" id="WP_154920199.1">
    <property type="nucleotide sequence ID" value="NZ_VUOE01000002.1"/>
</dbReference>
<accession>A0A5B2TSE2</accession>
<dbReference type="AlphaFoldDB" id="A0A5B2TSE2"/>
<sequence length="149" mass="16139">FGHRRGGMLSYPVTVSGGSLEVGFLHGPSENPLVNAIEVLVGQASSNLVQLKSRLPIGTSKLSVNDVTLIPNPVFKNEKITVQLVSSIESLTFVSMYSLNGALVYQKSFTTFVGHNEMELFPENLEAGIYLVKISTAGNDMLKKIIVKN</sequence>